<dbReference type="EMBL" id="VTPC01002770">
    <property type="protein sequence ID" value="KAF2899519.1"/>
    <property type="molecule type" value="Genomic_DNA"/>
</dbReference>
<organism evidence="8 9">
    <name type="scientific">Ignelater luminosus</name>
    <name type="common">Cucubano</name>
    <name type="synonym">Pyrophorus luminosus</name>
    <dbReference type="NCBI Taxonomy" id="2038154"/>
    <lineage>
        <taxon>Eukaryota</taxon>
        <taxon>Metazoa</taxon>
        <taxon>Ecdysozoa</taxon>
        <taxon>Arthropoda</taxon>
        <taxon>Hexapoda</taxon>
        <taxon>Insecta</taxon>
        <taxon>Pterygota</taxon>
        <taxon>Neoptera</taxon>
        <taxon>Endopterygota</taxon>
        <taxon>Coleoptera</taxon>
        <taxon>Polyphaga</taxon>
        <taxon>Elateriformia</taxon>
        <taxon>Elateroidea</taxon>
        <taxon>Elateridae</taxon>
        <taxon>Agrypninae</taxon>
        <taxon>Pyrophorini</taxon>
        <taxon>Ignelater</taxon>
    </lineage>
</organism>
<keyword evidence="2 6" id="KW-0812">Transmembrane</keyword>
<dbReference type="GO" id="GO:0005886">
    <property type="term" value="C:plasma membrane"/>
    <property type="evidence" value="ECO:0007669"/>
    <property type="project" value="UniProtKB-SubCell"/>
</dbReference>
<accession>A0A8K0GH06</accession>
<proteinExistence type="inferred from homology"/>
<keyword evidence="6" id="KW-0406">Ion transport</keyword>
<comment type="caution">
    <text evidence="8">The sequence shown here is derived from an EMBL/GenBank/DDBJ whole genome shotgun (WGS) entry which is preliminary data.</text>
</comment>
<feature type="transmembrane region" description="Helical" evidence="6">
    <location>
        <begin position="73"/>
        <end position="95"/>
    </location>
</feature>
<feature type="transmembrane region" description="Helical" evidence="6">
    <location>
        <begin position="29"/>
        <end position="47"/>
    </location>
</feature>
<evidence type="ECO:0000256" key="6">
    <source>
        <dbReference type="RuleBase" id="RU363126"/>
    </source>
</evidence>
<evidence type="ECO:0000256" key="3">
    <source>
        <dbReference type="ARBA" id="ARBA00022989"/>
    </source>
</evidence>
<name>A0A8K0GH06_IGNLU</name>
<keyword evidence="4 6" id="KW-0472">Membrane</keyword>
<dbReference type="PANTHER" id="PTHR10736:SF65">
    <property type="entry name" value="BESTROPHIN 1, ISOFORM C-RELATED"/>
    <property type="match status" value="1"/>
</dbReference>
<evidence type="ECO:0000256" key="2">
    <source>
        <dbReference type="ARBA" id="ARBA00022692"/>
    </source>
</evidence>
<keyword evidence="6" id="KW-0868">Chloride</keyword>
<feature type="compositionally biased region" description="Polar residues" evidence="7">
    <location>
        <begin position="499"/>
        <end position="508"/>
    </location>
</feature>
<comment type="function">
    <text evidence="6">Forms chloride channels.</text>
</comment>
<protein>
    <recommendedName>
        <fullName evidence="6">Bestrophin homolog</fullName>
    </recommendedName>
</protein>
<dbReference type="GO" id="GO:0005254">
    <property type="term" value="F:chloride channel activity"/>
    <property type="evidence" value="ECO:0007669"/>
    <property type="project" value="UniProtKB-KW"/>
</dbReference>
<keyword evidence="6" id="KW-1003">Cell membrane</keyword>
<feature type="transmembrane region" description="Helical" evidence="6">
    <location>
        <begin position="129"/>
        <end position="148"/>
    </location>
</feature>
<reference evidence="8" key="1">
    <citation type="submission" date="2019-08" db="EMBL/GenBank/DDBJ databases">
        <title>The genome of the North American firefly Photinus pyralis.</title>
        <authorList>
            <consortium name="Photinus pyralis genome working group"/>
            <person name="Fallon T.R."/>
            <person name="Sander Lower S.E."/>
            <person name="Weng J.-K."/>
        </authorList>
    </citation>
    <scope>NUCLEOTIDE SEQUENCE</scope>
    <source>
        <strain evidence="8">TRF0915ILg1</strain>
        <tissue evidence="8">Whole body</tissue>
    </source>
</reference>
<comment type="subcellular location">
    <subcellularLocation>
        <location evidence="6">Cell membrane</location>
        <topology evidence="6">Multi-pass membrane protein</topology>
    </subcellularLocation>
    <subcellularLocation>
        <location evidence="1">Membrane</location>
    </subcellularLocation>
</comment>
<dbReference type="AlphaFoldDB" id="A0A8K0GH06"/>
<feature type="region of interest" description="Disordered" evidence="7">
    <location>
        <begin position="499"/>
        <end position="529"/>
    </location>
</feature>
<comment type="similarity">
    <text evidence="5 6">Belongs to the anion channel-forming bestrophin (TC 1.A.46) family. Calcium-sensitive chloride channel subfamily.</text>
</comment>
<dbReference type="Proteomes" id="UP000801492">
    <property type="component" value="Unassembled WGS sequence"/>
</dbReference>
<feature type="transmembrane region" description="Helical" evidence="6">
    <location>
        <begin position="238"/>
        <end position="257"/>
    </location>
</feature>
<evidence type="ECO:0000313" key="9">
    <source>
        <dbReference type="Proteomes" id="UP000801492"/>
    </source>
</evidence>
<dbReference type="Pfam" id="PF01062">
    <property type="entry name" value="Bestrophin"/>
    <property type="match status" value="1"/>
</dbReference>
<feature type="transmembrane region" description="Helical" evidence="6">
    <location>
        <begin position="269"/>
        <end position="287"/>
    </location>
</feature>
<keyword evidence="6" id="KW-0869">Chloride channel</keyword>
<evidence type="ECO:0000256" key="7">
    <source>
        <dbReference type="SAM" id="MobiDB-lite"/>
    </source>
</evidence>
<gene>
    <name evidence="8" type="ORF">ILUMI_06654</name>
</gene>
<dbReference type="GO" id="GO:0034707">
    <property type="term" value="C:chloride channel complex"/>
    <property type="evidence" value="ECO:0007669"/>
    <property type="project" value="UniProtKB-KW"/>
</dbReference>
<evidence type="ECO:0000313" key="8">
    <source>
        <dbReference type="EMBL" id="KAF2899519.1"/>
    </source>
</evidence>
<evidence type="ECO:0000256" key="1">
    <source>
        <dbReference type="ARBA" id="ARBA00004370"/>
    </source>
</evidence>
<sequence>MTVTYTGEVATCRGLGCFLKLLRRWRGSIYKLVWIDLILFLSLYYALNLTYRFVLTASQKVVFENIVNYCNEYITLIPLSFVLGFYVSIVMTRWWNQYTAIPFPDPLAVFVSATVHGQDERGRVMRRTIMRYVCLCVTMMFTMISPRVKKRFPTLAHFVEAGLLQPSEKEIMDDLNSKFPKHSKHWMPIVWAASIITRARKEGRVRDDFAVKTMIDELNKFRGQCGLLLSYDTISVPLVYTQVVTLAVYSYFVTTLMGHQWVEGNKYHVDLYFPVFTTLQFFFYMGWLKVAESLINPFGDDDDDFEVNWMIDRNLQVSYLIVDEMHHQHPELVRDQYWDEVFPQELPYTLASEPFREQHPLPSTANIAVKNNESELFIPSSLKADEKLDEAQYDDIHSAINFTAKPGSLRRSGSSRASNIGSSVPDAIQRVNSVAGKLKRLFSKEDGPTENKTDSCSDSTVELAQGATTALNPKTQPSSMRITDQIIEEVDEQMTITSQKSANETRPSVMQVFGPPKPSEPVPVPAAKSAPHDYSINPPMHHHISQSAPTHTIDSPPKDMDFIDNISIGSADCDDYDDEFARLKNLREQERRSRMALNLARSLSSKSDPNELTELLLFERRQSSAQATPFSSMQNV</sequence>
<dbReference type="InterPro" id="IPR021134">
    <property type="entry name" value="Bestrophin-like"/>
</dbReference>
<feature type="compositionally biased region" description="Pro residues" evidence="7">
    <location>
        <begin position="515"/>
        <end position="524"/>
    </location>
</feature>
<keyword evidence="6" id="KW-0407">Ion channel</keyword>
<dbReference type="OrthoDB" id="201595at2759"/>
<dbReference type="InterPro" id="IPR000615">
    <property type="entry name" value="Bestrophin"/>
</dbReference>
<dbReference type="PANTHER" id="PTHR10736">
    <property type="entry name" value="BESTROPHIN"/>
    <property type="match status" value="1"/>
</dbReference>
<keyword evidence="3 6" id="KW-1133">Transmembrane helix</keyword>
<evidence type="ECO:0000256" key="5">
    <source>
        <dbReference type="ARBA" id="ARBA00034769"/>
    </source>
</evidence>
<evidence type="ECO:0000256" key="4">
    <source>
        <dbReference type="ARBA" id="ARBA00023136"/>
    </source>
</evidence>
<keyword evidence="6" id="KW-0813">Transport</keyword>
<keyword evidence="9" id="KW-1185">Reference proteome</keyword>